<dbReference type="KEGG" id="mng:MNEG_5174"/>
<organism evidence="1 2">
    <name type="scientific">Monoraphidium neglectum</name>
    <dbReference type="NCBI Taxonomy" id="145388"/>
    <lineage>
        <taxon>Eukaryota</taxon>
        <taxon>Viridiplantae</taxon>
        <taxon>Chlorophyta</taxon>
        <taxon>core chlorophytes</taxon>
        <taxon>Chlorophyceae</taxon>
        <taxon>CS clade</taxon>
        <taxon>Sphaeropleales</taxon>
        <taxon>Selenastraceae</taxon>
        <taxon>Monoraphidium</taxon>
    </lineage>
</organism>
<evidence type="ECO:0000313" key="2">
    <source>
        <dbReference type="Proteomes" id="UP000054498"/>
    </source>
</evidence>
<evidence type="ECO:0000313" key="1">
    <source>
        <dbReference type="EMBL" id="KIZ02781.1"/>
    </source>
</evidence>
<dbReference type="Proteomes" id="UP000054498">
    <property type="component" value="Unassembled WGS sequence"/>
</dbReference>
<sequence>MSALGVTIKPTNLLRGFYFAAGLAAAAGACTATRGALWGGATTVARAHGTLPPPAPKGAGQEERLFGAEFRAWAAGKWNSAVDATLGGLAKFLADRGL</sequence>
<accession>A0A0D2NBB4</accession>
<dbReference type="GeneID" id="25738051"/>
<reference evidence="1 2" key="1">
    <citation type="journal article" date="2013" name="BMC Genomics">
        <title>Reconstruction of the lipid metabolism for the microalga Monoraphidium neglectum from its genome sequence reveals characteristics suitable for biofuel production.</title>
        <authorList>
            <person name="Bogen C."/>
            <person name="Al-Dilaimi A."/>
            <person name="Albersmeier A."/>
            <person name="Wichmann J."/>
            <person name="Grundmann M."/>
            <person name="Rupp O."/>
            <person name="Lauersen K.J."/>
            <person name="Blifernez-Klassen O."/>
            <person name="Kalinowski J."/>
            <person name="Goesmann A."/>
            <person name="Mussgnug J.H."/>
            <person name="Kruse O."/>
        </authorList>
    </citation>
    <scope>NUCLEOTIDE SEQUENCE [LARGE SCALE GENOMIC DNA]</scope>
    <source>
        <strain evidence="1 2">SAG 48.87</strain>
    </source>
</reference>
<gene>
    <name evidence="1" type="ORF">MNEG_5174</name>
</gene>
<keyword evidence="2" id="KW-1185">Reference proteome</keyword>
<dbReference type="RefSeq" id="XP_013901800.1">
    <property type="nucleotide sequence ID" value="XM_014046346.1"/>
</dbReference>
<dbReference type="EMBL" id="KK100977">
    <property type="protein sequence ID" value="KIZ02781.1"/>
    <property type="molecule type" value="Genomic_DNA"/>
</dbReference>
<name>A0A0D2NBB4_9CHLO</name>
<proteinExistence type="predicted"/>
<protein>
    <submittedName>
        <fullName evidence="1">Uncharacterized protein</fullName>
    </submittedName>
</protein>
<dbReference type="AlphaFoldDB" id="A0A0D2NBB4"/>